<proteinExistence type="predicted"/>
<sequence length="212" mass="23502">ANKTCTGNYCYRIEYGITHLAIEANEQSIIMGCFDFPIEMTILGCRRNMEGLILCVCDVDRCNEDASSDIRDLPVVRDCRDQLAADGVKDNRKTCASHYCINSRGAQVRRSTSQFVIETESIRLKDVFQFDLFVSTGGASIPAGICISYQETSSYIDEMCSCAHRENCSTSSQFPGNSSLPLDTRTEGMIKCATLSGILEVIIPVDVMCFMF</sequence>
<feature type="non-terminal residue" evidence="1">
    <location>
        <position position="1"/>
    </location>
</feature>
<dbReference type="PANTHER" id="PTHR37433">
    <property type="entry name" value="PROTEIN CBG25136-RELATED"/>
    <property type="match status" value="1"/>
</dbReference>
<dbReference type="PANTHER" id="PTHR37433:SF5">
    <property type="entry name" value="DUF753 DOMAIN-CONTAINING PROTEIN-RELATED"/>
    <property type="match status" value="1"/>
</dbReference>
<reference evidence="1" key="1">
    <citation type="submission" date="2023-10" db="EMBL/GenBank/DDBJ databases">
        <title>Genome assembly of Pristionchus species.</title>
        <authorList>
            <person name="Yoshida K."/>
            <person name="Sommer R.J."/>
        </authorList>
    </citation>
    <scope>NUCLEOTIDE SEQUENCE</scope>
    <source>
        <strain evidence="1">RS0144</strain>
    </source>
</reference>
<comment type="caution">
    <text evidence="1">The sequence shown here is derived from an EMBL/GenBank/DDBJ whole genome shotgun (WGS) entry which is preliminary data.</text>
</comment>
<dbReference type="Proteomes" id="UP001432027">
    <property type="component" value="Unassembled WGS sequence"/>
</dbReference>
<evidence type="ECO:0000313" key="1">
    <source>
        <dbReference type="EMBL" id="GMT02464.1"/>
    </source>
</evidence>
<dbReference type="EMBL" id="BTSX01000005">
    <property type="protein sequence ID" value="GMT02464.1"/>
    <property type="molecule type" value="Genomic_DNA"/>
</dbReference>
<evidence type="ECO:0000313" key="2">
    <source>
        <dbReference type="Proteomes" id="UP001432027"/>
    </source>
</evidence>
<gene>
    <name evidence="1" type="ORF">PENTCL1PPCAC_24638</name>
</gene>
<dbReference type="AlphaFoldDB" id="A0AAV5U6J0"/>
<name>A0AAV5U6J0_9BILA</name>
<protein>
    <submittedName>
        <fullName evidence="1">Uncharacterized protein</fullName>
    </submittedName>
</protein>
<accession>A0AAV5U6J0</accession>
<organism evidence="1 2">
    <name type="scientific">Pristionchus entomophagus</name>
    <dbReference type="NCBI Taxonomy" id="358040"/>
    <lineage>
        <taxon>Eukaryota</taxon>
        <taxon>Metazoa</taxon>
        <taxon>Ecdysozoa</taxon>
        <taxon>Nematoda</taxon>
        <taxon>Chromadorea</taxon>
        <taxon>Rhabditida</taxon>
        <taxon>Rhabditina</taxon>
        <taxon>Diplogasteromorpha</taxon>
        <taxon>Diplogasteroidea</taxon>
        <taxon>Neodiplogasteridae</taxon>
        <taxon>Pristionchus</taxon>
    </lineage>
</organism>
<keyword evidence="2" id="KW-1185">Reference proteome</keyword>